<dbReference type="EMBL" id="LQNU01000054">
    <property type="protein sequence ID" value="KZE80965.1"/>
    <property type="molecule type" value="Genomic_DNA"/>
</dbReference>
<dbReference type="AlphaFoldDB" id="A0A161SHK4"/>
<accession>A0A161SHK4</accession>
<keyword evidence="1" id="KW-0472">Membrane</keyword>
<evidence type="ECO:0000313" key="2">
    <source>
        <dbReference type="EMBL" id="KZE80965.1"/>
    </source>
</evidence>
<dbReference type="InterPro" id="IPR057695">
    <property type="entry name" value="DUF7935"/>
</dbReference>
<dbReference type="RefSeq" id="WP_038987850.1">
    <property type="nucleotide sequence ID" value="NZ_JWJO01000067.1"/>
</dbReference>
<proteinExistence type="predicted"/>
<dbReference type="OrthoDB" id="1493032at2"/>
<dbReference type="Proteomes" id="UP000076630">
    <property type="component" value="Unassembled WGS sequence"/>
</dbReference>
<evidence type="ECO:0000313" key="3">
    <source>
        <dbReference type="Proteomes" id="UP000076630"/>
    </source>
</evidence>
<gene>
    <name evidence="2" type="ORF">AV926_09330</name>
</gene>
<name>A0A161SHK4_9FLAO</name>
<dbReference type="Pfam" id="PF25589">
    <property type="entry name" value="DUF7935"/>
    <property type="match status" value="1"/>
</dbReference>
<keyword evidence="1" id="KW-0812">Transmembrane</keyword>
<reference evidence="2 3" key="1">
    <citation type="submission" date="2016-01" db="EMBL/GenBank/DDBJ databases">
        <title>Whole genome sequencing of Myroides marinus L41.</title>
        <authorList>
            <person name="Hong K.W."/>
        </authorList>
    </citation>
    <scope>NUCLEOTIDE SEQUENCE [LARGE SCALE GENOMIC DNA]</scope>
    <source>
        <strain evidence="2 3">L41</strain>
    </source>
</reference>
<feature type="transmembrane region" description="Helical" evidence="1">
    <location>
        <begin position="6"/>
        <end position="27"/>
    </location>
</feature>
<keyword evidence="3" id="KW-1185">Reference proteome</keyword>
<comment type="caution">
    <text evidence="2">The sequence shown here is derived from an EMBL/GenBank/DDBJ whole genome shotgun (WGS) entry which is preliminary data.</text>
</comment>
<organism evidence="2 3">
    <name type="scientific">Myroides marinus</name>
    <dbReference type="NCBI Taxonomy" id="703342"/>
    <lineage>
        <taxon>Bacteria</taxon>
        <taxon>Pseudomonadati</taxon>
        <taxon>Bacteroidota</taxon>
        <taxon>Flavobacteriia</taxon>
        <taxon>Flavobacteriales</taxon>
        <taxon>Flavobacteriaceae</taxon>
        <taxon>Myroides</taxon>
    </lineage>
</organism>
<keyword evidence="1" id="KW-1133">Transmembrane helix</keyword>
<sequence length="177" mass="20433">MNTDFILQLVAYTIPALITAAIAYMSFNKLLEKQTRKDLYLIEQLKSQTTVDLQALKLQAFERLIILIERIDLKKLVLRVNPNSEDKTLYLLNLITHLDQEFDYNVSQQVYVSSELWQILVQTKNDITELIQITSANPNILDATQLRQALISQTTQIEQKLEVVRKAIKLEANTITE</sequence>
<evidence type="ECO:0000256" key="1">
    <source>
        <dbReference type="SAM" id="Phobius"/>
    </source>
</evidence>
<protein>
    <submittedName>
        <fullName evidence="2">Uncharacterized protein</fullName>
    </submittedName>
</protein>